<sequence>MACARVTRFARSPTGDASRCSISISSMAVASAATAEYSKERRKGISKPSILAMSKGAPPKLKGGYHIGYILTRMVGRMMYELINHLLQSCRDLH</sequence>
<gene>
    <name evidence="1" type="ORF">Krac_1025</name>
</gene>
<name>D6U619_KTERA</name>
<organism evidence="1 2">
    <name type="scientific">Ktedonobacter racemifer DSM 44963</name>
    <dbReference type="NCBI Taxonomy" id="485913"/>
    <lineage>
        <taxon>Bacteria</taxon>
        <taxon>Bacillati</taxon>
        <taxon>Chloroflexota</taxon>
        <taxon>Ktedonobacteria</taxon>
        <taxon>Ktedonobacterales</taxon>
        <taxon>Ktedonobacteraceae</taxon>
        <taxon>Ktedonobacter</taxon>
    </lineage>
</organism>
<accession>D6U619</accession>
<proteinExistence type="predicted"/>
<protein>
    <submittedName>
        <fullName evidence="1">Uncharacterized protein</fullName>
    </submittedName>
</protein>
<evidence type="ECO:0000313" key="2">
    <source>
        <dbReference type="Proteomes" id="UP000004508"/>
    </source>
</evidence>
<dbReference type="InParanoid" id="D6U619"/>
<dbReference type="AlphaFoldDB" id="D6U619"/>
<evidence type="ECO:0000313" key="1">
    <source>
        <dbReference type="EMBL" id="EFH80430.1"/>
    </source>
</evidence>
<dbReference type="EMBL" id="ADVG01000005">
    <property type="protein sequence ID" value="EFH80430.1"/>
    <property type="molecule type" value="Genomic_DNA"/>
</dbReference>
<keyword evidence="2" id="KW-1185">Reference proteome</keyword>
<dbReference type="Proteomes" id="UP000004508">
    <property type="component" value="Unassembled WGS sequence"/>
</dbReference>
<comment type="caution">
    <text evidence="1">The sequence shown here is derived from an EMBL/GenBank/DDBJ whole genome shotgun (WGS) entry which is preliminary data.</text>
</comment>
<reference evidence="1 2" key="1">
    <citation type="journal article" date="2011" name="Stand. Genomic Sci.">
        <title>Non-contiguous finished genome sequence and contextual data of the filamentous soil bacterium Ktedonobacter racemifer type strain (SOSP1-21).</title>
        <authorList>
            <person name="Chang Y.J."/>
            <person name="Land M."/>
            <person name="Hauser L."/>
            <person name="Chertkov O."/>
            <person name="Del Rio T.G."/>
            <person name="Nolan M."/>
            <person name="Copeland A."/>
            <person name="Tice H."/>
            <person name="Cheng J.F."/>
            <person name="Lucas S."/>
            <person name="Han C."/>
            <person name="Goodwin L."/>
            <person name="Pitluck S."/>
            <person name="Ivanova N."/>
            <person name="Ovchinikova G."/>
            <person name="Pati A."/>
            <person name="Chen A."/>
            <person name="Palaniappan K."/>
            <person name="Mavromatis K."/>
            <person name="Liolios K."/>
            <person name="Brettin T."/>
            <person name="Fiebig A."/>
            <person name="Rohde M."/>
            <person name="Abt B."/>
            <person name="Goker M."/>
            <person name="Detter J.C."/>
            <person name="Woyke T."/>
            <person name="Bristow J."/>
            <person name="Eisen J.A."/>
            <person name="Markowitz V."/>
            <person name="Hugenholtz P."/>
            <person name="Kyrpides N.C."/>
            <person name="Klenk H.P."/>
            <person name="Lapidus A."/>
        </authorList>
    </citation>
    <scope>NUCLEOTIDE SEQUENCE [LARGE SCALE GENOMIC DNA]</scope>
    <source>
        <strain evidence="2">DSM 44963</strain>
    </source>
</reference>